<feature type="region of interest" description="Disordered" evidence="12">
    <location>
        <begin position="1"/>
        <end position="22"/>
    </location>
</feature>
<evidence type="ECO:0000256" key="5">
    <source>
        <dbReference type="ARBA" id="ARBA00022989"/>
    </source>
</evidence>
<evidence type="ECO:0000256" key="4">
    <source>
        <dbReference type="ARBA" id="ARBA00022692"/>
    </source>
</evidence>
<protein>
    <recommendedName>
        <fullName evidence="16">Amiloride-sensitive sodium channel</fullName>
    </recommendedName>
</protein>
<dbReference type="Gene3D" id="2.60.470.10">
    <property type="entry name" value="Acid-sensing ion channels like domains"/>
    <property type="match status" value="1"/>
</dbReference>
<keyword evidence="3 11" id="KW-0894">Sodium channel</keyword>
<dbReference type="InterPro" id="IPR001873">
    <property type="entry name" value="ENaC"/>
</dbReference>
<feature type="transmembrane region" description="Helical" evidence="13">
    <location>
        <begin position="36"/>
        <end position="58"/>
    </location>
</feature>
<evidence type="ECO:0000256" key="13">
    <source>
        <dbReference type="SAM" id="Phobius"/>
    </source>
</evidence>
<accession>A0AAN9GPT2</accession>
<keyword evidence="6" id="KW-0915">Sodium</keyword>
<evidence type="ECO:0000256" key="2">
    <source>
        <dbReference type="ARBA" id="ARBA00022448"/>
    </source>
</evidence>
<reference evidence="14 15" key="1">
    <citation type="submission" date="2024-02" db="EMBL/GenBank/DDBJ databases">
        <title>Chromosome-scale genome assembly of the rough periwinkle Littorina saxatilis.</title>
        <authorList>
            <person name="De Jode A."/>
            <person name="Faria R."/>
            <person name="Formenti G."/>
            <person name="Sims Y."/>
            <person name="Smith T.P."/>
            <person name="Tracey A."/>
            <person name="Wood J.M.D."/>
            <person name="Zagrodzka Z.B."/>
            <person name="Johannesson K."/>
            <person name="Butlin R.K."/>
            <person name="Leder E.H."/>
        </authorList>
    </citation>
    <scope>NUCLEOTIDE SEQUENCE [LARGE SCALE GENOMIC DNA]</scope>
    <source>
        <strain evidence="14">Snail1</strain>
        <tissue evidence="14">Muscle</tissue>
    </source>
</reference>
<dbReference type="GO" id="GO:0015280">
    <property type="term" value="F:ligand-gated sodium channel activity"/>
    <property type="evidence" value="ECO:0007669"/>
    <property type="project" value="TreeGrafter"/>
</dbReference>
<gene>
    <name evidence="14" type="ORF">V1264_002266</name>
</gene>
<feature type="compositionally biased region" description="Low complexity" evidence="12">
    <location>
        <begin position="336"/>
        <end position="362"/>
    </location>
</feature>
<comment type="similarity">
    <text evidence="11">Belongs to the amiloride-sensitive sodium channel (TC 1.A.6) family.</text>
</comment>
<comment type="caution">
    <text evidence="14">The sequence shown here is derived from an EMBL/GenBank/DDBJ whole genome shotgun (WGS) entry which is preliminary data.</text>
</comment>
<evidence type="ECO:0008006" key="16">
    <source>
        <dbReference type="Google" id="ProtNLM"/>
    </source>
</evidence>
<comment type="subcellular location">
    <subcellularLocation>
        <location evidence="1">Membrane</location>
        <topology evidence="1">Multi-pass membrane protein</topology>
    </subcellularLocation>
</comment>
<evidence type="ECO:0000256" key="10">
    <source>
        <dbReference type="ARBA" id="ARBA00023303"/>
    </source>
</evidence>
<dbReference type="GO" id="GO:0005886">
    <property type="term" value="C:plasma membrane"/>
    <property type="evidence" value="ECO:0007669"/>
    <property type="project" value="TreeGrafter"/>
</dbReference>
<evidence type="ECO:0000256" key="1">
    <source>
        <dbReference type="ARBA" id="ARBA00004141"/>
    </source>
</evidence>
<feature type="region of interest" description="Disordered" evidence="12">
    <location>
        <begin position="332"/>
        <end position="362"/>
    </location>
</feature>
<dbReference type="Proteomes" id="UP001374579">
    <property type="component" value="Unassembled WGS sequence"/>
</dbReference>
<keyword evidence="4 11" id="KW-0812">Transmembrane</keyword>
<keyword evidence="9 11" id="KW-0739">Sodium transport</keyword>
<evidence type="ECO:0000256" key="3">
    <source>
        <dbReference type="ARBA" id="ARBA00022461"/>
    </source>
</evidence>
<keyword evidence="5 13" id="KW-1133">Transmembrane helix</keyword>
<organism evidence="14 15">
    <name type="scientific">Littorina saxatilis</name>
    <dbReference type="NCBI Taxonomy" id="31220"/>
    <lineage>
        <taxon>Eukaryota</taxon>
        <taxon>Metazoa</taxon>
        <taxon>Spiralia</taxon>
        <taxon>Lophotrochozoa</taxon>
        <taxon>Mollusca</taxon>
        <taxon>Gastropoda</taxon>
        <taxon>Caenogastropoda</taxon>
        <taxon>Littorinimorpha</taxon>
        <taxon>Littorinoidea</taxon>
        <taxon>Littorinidae</taxon>
        <taxon>Littorina</taxon>
    </lineage>
</organism>
<dbReference type="PANTHER" id="PTHR11690">
    <property type="entry name" value="AMILORIDE-SENSITIVE SODIUM CHANNEL-RELATED"/>
    <property type="match status" value="1"/>
</dbReference>
<sequence>MSGKHGKAAAATQRYAEDSSMGGVRNAARPGVFLKVVWVVVIVVCAVITVFSLHRLYLHHSRSRHSMTSYTNDAVAQDFPSVTLCNVNPVVSPDRLSEGDPPAARRRRAEYGMLTLSQFLQDYKMRKTNSHSEEDNRHLRHEYQTLVDQLSDQEREDAGHDLELMLSHCQLGDVPCDYRNFTRFYHHTFGNCFIFVADPRHLRVTKAGPQHGLTVELDTQSQEYTTQDEPGFVIVAHGSRDTVFPAEEGVFVPEGNAAYIALTKAERTRVTNTNCNGEDIGRDRSNIYAVDTRWRYSQRGCQHGCLQREVFRQCGCCDMDLPCPASFLDPTRRHTTSTTATTTTTPTSTTTSTTTTTTTRPTTPFIVGRRLMQERTAPASDPVQRCRPGHAEERCLRDVIRAYANGALPCQKECVPRCSVTTYSTRFSMSGLTSENQPDIIDPLERADGQTGGGLGFRRRRQVPEGDVLDYLLAGENVQVRVHVYFEDLRCDVTETVESSDWVQVMADIGGITSLWLGLSVLGVLEVVHLLVQLLLLGCGSMCGGGTRLTPVKPMAPASTFA</sequence>
<dbReference type="AlphaFoldDB" id="A0AAN9GPT2"/>
<dbReference type="PRINTS" id="PR01078">
    <property type="entry name" value="AMINACHANNEL"/>
</dbReference>
<dbReference type="Gene3D" id="1.10.287.770">
    <property type="entry name" value="YojJ-like"/>
    <property type="match status" value="1"/>
</dbReference>
<dbReference type="PANTHER" id="PTHR11690:SF248">
    <property type="entry name" value="PICKPOCKET 17, ISOFORM A"/>
    <property type="match status" value="1"/>
</dbReference>
<evidence type="ECO:0000256" key="6">
    <source>
        <dbReference type="ARBA" id="ARBA00023053"/>
    </source>
</evidence>
<evidence type="ECO:0000256" key="11">
    <source>
        <dbReference type="RuleBase" id="RU000679"/>
    </source>
</evidence>
<evidence type="ECO:0000313" key="15">
    <source>
        <dbReference type="Proteomes" id="UP001374579"/>
    </source>
</evidence>
<evidence type="ECO:0000256" key="9">
    <source>
        <dbReference type="ARBA" id="ARBA00023201"/>
    </source>
</evidence>
<keyword evidence="2 11" id="KW-0813">Transport</keyword>
<evidence type="ECO:0000256" key="8">
    <source>
        <dbReference type="ARBA" id="ARBA00023136"/>
    </source>
</evidence>
<evidence type="ECO:0000256" key="12">
    <source>
        <dbReference type="SAM" id="MobiDB-lite"/>
    </source>
</evidence>
<keyword evidence="15" id="KW-1185">Reference proteome</keyword>
<proteinExistence type="inferred from homology"/>
<dbReference type="EMBL" id="JBAMIC010000001">
    <property type="protein sequence ID" value="KAK7116612.1"/>
    <property type="molecule type" value="Genomic_DNA"/>
</dbReference>
<evidence type="ECO:0000313" key="14">
    <source>
        <dbReference type="EMBL" id="KAK7116612.1"/>
    </source>
</evidence>
<keyword evidence="8 13" id="KW-0472">Membrane</keyword>
<keyword evidence="10 11" id="KW-0407">Ion channel</keyword>
<evidence type="ECO:0000256" key="7">
    <source>
        <dbReference type="ARBA" id="ARBA00023065"/>
    </source>
</evidence>
<name>A0AAN9GPT2_9CAEN</name>
<dbReference type="Pfam" id="PF00858">
    <property type="entry name" value="ASC"/>
    <property type="match status" value="1"/>
</dbReference>
<keyword evidence="7 11" id="KW-0406">Ion transport</keyword>